<protein>
    <submittedName>
        <fullName evidence="3">TSP1_CCN domain-containing protein</fullName>
    </submittedName>
</protein>
<sequence length="303" mass="35118">MSCNTYHYVALSSFTNWTQCFYKDPNIGEAGGCYRMRDLPTTNQLIRIDIDDIVTDCDCPDHIVKRRYAQKSAIFNQKAIIPQQEETEQTTLDEEPELKDGCLTQELSDITEIEEDGASRSISFSYYLYKRIMHDEWIRMLTALNFLIILLSFCLFICTIIFLIKALNVNRKACIWKISENELPCMYQWSEWNACSETCMHSTSRMPIRSRHVIKKSIIRSRGKFPPCPKNLATMVERMPCNIYRCPMNLSSITVWTQCSYKNPSRGKAGGCYRIRDIPTANQLIYIDTTNAMEDCKCPSVIF</sequence>
<keyword evidence="1" id="KW-0812">Transmembrane</keyword>
<dbReference type="InterPro" id="IPR036383">
    <property type="entry name" value="TSP1_rpt_sf"/>
</dbReference>
<evidence type="ECO:0000313" key="2">
    <source>
        <dbReference type="Proteomes" id="UP000050640"/>
    </source>
</evidence>
<feature type="transmembrane region" description="Helical" evidence="1">
    <location>
        <begin position="140"/>
        <end position="164"/>
    </location>
</feature>
<dbReference type="Gene3D" id="2.20.100.10">
    <property type="entry name" value="Thrombospondin type-1 (TSP1) repeat"/>
    <property type="match status" value="1"/>
</dbReference>
<name>A0A0R3RQE7_9BILA</name>
<dbReference type="Proteomes" id="UP000050640">
    <property type="component" value="Unplaced"/>
</dbReference>
<organism evidence="2 3">
    <name type="scientific">Elaeophora elaphi</name>
    <dbReference type="NCBI Taxonomy" id="1147741"/>
    <lineage>
        <taxon>Eukaryota</taxon>
        <taxon>Metazoa</taxon>
        <taxon>Ecdysozoa</taxon>
        <taxon>Nematoda</taxon>
        <taxon>Chromadorea</taxon>
        <taxon>Rhabditida</taxon>
        <taxon>Spirurina</taxon>
        <taxon>Spiruromorpha</taxon>
        <taxon>Filarioidea</taxon>
        <taxon>Onchocercidae</taxon>
        <taxon>Elaeophora</taxon>
    </lineage>
</organism>
<accession>A0A0R3RQE7</accession>
<dbReference type="InterPro" id="IPR000884">
    <property type="entry name" value="TSP1_rpt"/>
</dbReference>
<keyword evidence="2" id="KW-1185">Reference proteome</keyword>
<dbReference type="AlphaFoldDB" id="A0A0R3RQE7"/>
<dbReference type="WBParaSite" id="EEL_0000390001-mRNA-1">
    <property type="protein sequence ID" value="EEL_0000390001-mRNA-1"/>
    <property type="gene ID" value="EEL_0000390001"/>
</dbReference>
<keyword evidence="1" id="KW-0472">Membrane</keyword>
<evidence type="ECO:0000313" key="3">
    <source>
        <dbReference type="WBParaSite" id="EEL_0000390001-mRNA-1"/>
    </source>
</evidence>
<reference evidence="3" key="1">
    <citation type="submission" date="2017-02" db="UniProtKB">
        <authorList>
            <consortium name="WormBaseParasite"/>
        </authorList>
    </citation>
    <scope>IDENTIFICATION</scope>
</reference>
<proteinExistence type="predicted"/>
<dbReference type="PROSITE" id="PS50092">
    <property type="entry name" value="TSP1"/>
    <property type="match status" value="1"/>
</dbReference>
<evidence type="ECO:0000256" key="1">
    <source>
        <dbReference type="SAM" id="Phobius"/>
    </source>
</evidence>
<keyword evidence="1" id="KW-1133">Transmembrane helix</keyword>
<dbReference type="STRING" id="1147741.A0A0R3RQE7"/>